<dbReference type="PANTHER" id="PTHR21539:SF0">
    <property type="entry name" value="SAGA-ASSOCIATED FACTOR 29"/>
    <property type="match status" value="1"/>
</dbReference>
<dbReference type="GO" id="GO:0000124">
    <property type="term" value="C:SAGA complex"/>
    <property type="evidence" value="ECO:0007669"/>
    <property type="project" value="InterPro"/>
</dbReference>
<dbReference type="Gene3D" id="2.30.30.140">
    <property type="match status" value="1"/>
</dbReference>
<keyword evidence="5" id="KW-1185">Reference proteome</keyword>
<dbReference type="Pfam" id="PF07039">
    <property type="entry name" value="SGF29_Tudor"/>
    <property type="match status" value="1"/>
</dbReference>
<feature type="coiled-coil region" evidence="1">
    <location>
        <begin position="34"/>
        <end position="82"/>
    </location>
</feature>
<keyword evidence="1" id="KW-0175">Coiled coil</keyword>
<dbReference type="AlphaFoldDB" id="A0A292PVM9"/>
<evidence type="ECO:0000259" key="3">
    <source>
        <dbReference type="PROSITE" id="PS51518"/>
    </source>
</evidence>
<protein>
    <recommendedName>
        <fullName evidence="3">SGF29 C-terminal domain-containing protein</fullName>
    </recommendedName>
</protein>
<reference evidence="4" key="1">
    <citation type="submission" date="2015-10" db="EMBL/GenBank/DDBJ databases">
        <authorList>
            <person name="Regsiter A."/>
            <person name="william w."/>
        </authorList>
    </citation>
    <scope>NUCLEOTIDE SEQUENCE</scope>
    <source>
        <strain evidence="4">Montdore</strain>
    </source>
</reference>
<evidence type="ECO:0000256" key="1">
    <source>
        <dbReference type="SAM" id="Coils"/>
    </source>
</evidence>
<gene>
    <name evidence="4" type="ORF">GSTUAT00005124001</name>
</gene>
<dbReference type="CDD" id="cd20393">
    <property type="entry name" value="Tudor_SGF29_rpt1"/>
    <property type="match status" value="1"/>
</dbReference>
<accession>A0A292PVM9</accession>
<evidence type="ECO:0000256" key="2">
    <source>
        <dbReference type="SAM" id="MobiDB-lite"/>
    </source>
</evidence>
<sequence>MAARNRPRAPLKEEVDAHEERDLWTKIVVELQELRLMSGRVQELIIEIQREEERQAEADASLEDLRLLKKLYTEHYELAEKEQQTLQSVLEWNDLLIALRTATEGGDRGGEKKRKRKLDDAVAADSPSNRNTKVARSMSAAPDAHNGLQKDSEVAYRLPKQKNAEGMWIQCIIVGIIVDGNKRRYEVSKIAAAPFPGNIDPEPDEAGGHGTTYKAFASALIPIPKDSAGLSPYPIGKQVLARYPETTTFYRAERDGTCRLKFEGEEEVGKETEVERRLVLDVGNK</sequence>
<dbReference type="PANTHER" id="PTHR21539">
    <property type="entry name" value="SAGA-ASSOCIATED FACTOR 29"/>
    <property type="match status" value="1"/>
</dbReference>
<organism evidence="4 5">
    <name type="scientific">Tuber aestivum</name>
    <name type="common">summer truffle</name>
    <dbReference type="NCBI Taxonomy" id="59557"/>
    <lineage>
        <taxon>Eukaryota</taxon>
        <taxon>Fungi</taxon>
        <taxon>Dikarya</taxon>
        <taxon>Ascomycota</taxon>
        <taxon>Pezizomycotina</taxon>
        <taxon>Pezizomycetes</taxon>
        <taxon>Pezizales</taxon>
        <taxon>Tuberaceae</taxon>
        <taxon>Tuber</taxon>
    </lineage>
</organism>
<proteinExistence type="predicted"/>
<dbReference type="Proteomes" id="UP001412239">
    <property type="component" value="Unassembled WGS sequence"/>
</dbReference>
<feature type="domain" description="SGF29 C-terminal" evidence="3">
    <location>
        <begin position="144"/>
        <end position="285"/>
    </location>
</feature>
<evidence type="ECO:0000313" key="4">
    <source>
        <dbReference type="EMBL" id="CUS10851.1"/>
    </source>
</evidence>
<dbReference type="PROSITE" id="PS51518">
    <property type="entry name" value="SGF29_C"/>
    <property type="match status" value="1"/>
</dbReference>
<dbReference type="InterPro" id="IPR037802">
    <property type="entry name" value="SGF29"/>
</dbReference>
<feature type="region of interest" description="Disordered" evidence="2">
    <location>
        <begin position="105"/>
        <end position="149"/>
    </location>
</feature>
<dbReference type="InterPro" id="IPR010750">
    <property type="entry name" value="SGF29_tudor-like_dom"/>
</dbReference>
<dbReference type="EMBL" id="LN891038">
    <property type="protein sequence ID" value="CUS10851.1"/>
    <property type="molecule type" value="Genomic_DNA"/>
</dbReference>
<dbReference type="InterPro" id="IPR047288">
    <property type="entry name" value="Tudor_SGF29_rpt1"/>
</dbReference>
<evidence type="ECO:0000313" key="5">
    <source>
        <dbReference type="Proteomes" id="UP001412239"/>
    </source>
</evidence>
<name>A0A292PVM9_9PEZI</name>